<evidence type="ECO:0000259" key="5">
    <source>
        <dbReference type="PROSITE" id="PS50003"/>
    </source>
</evidence>
<sequence length="252" mass="27132">MTASSPVERVRQWIDAADRVVALTGAGISTESGIPDFRGPQGVWTRNPAAEKQSTIQHYLADPEIRKASWRSRLENPAWTATPNAGHHALVSLERRGKLHALITQNIDELHQRAGNSPDKVIEVHGTIRRTMCWRCGERRPMEETLARLRGGEEDPRCLSCGGILKSDTISFGQQLVPEVIDRALRVAGEADLMLAIGSTLQVYPVAGAVPLAKESGAKVVIVNAEPTAMDDLADARLTGPIGALLPAVCGG</sequence>
<dbReference type="InterPro" id="IPR026591">
    <property type="entry name" value="Sirtuin_cat_small_dom_sf"/>
</dbReference>
<evidence type="ECO:0000313" key="7">
    <source>
        <dbReference type="EMBL" id="TXL64773.1"/>
    </source>
</evidence>
<dbReference type="AlphaFoldDB" id="A0A5C8NUC6"/>
<reference evidence="7 8" key="1">
    <citation type="submission" date="2019-06" db="EMBL/GenBank/DDBJ databases">
        <title>Quisquiliibacterium sp. nov., isolated from a maize field.</title>
        <authorList>
            <person name="Lin S.-Y."/>
            <person name="Tsai C.-F."/>
            <person name="Young C.-C."/>
        </authorList>
    </citation>
    <scope>NUCLEOTIDE SEQUENCE [LARGE SCALE GENOMIC DNA]</scope>
    <source>
        <strain evidence="7 8">CC-CFT501</strain>
    </source>
</reference>
<dbReference type="Proteomes" id="UP000321548">
    <property type="component" value="Unassembled WGS sequence"/>
</dbReference>
<evidence type="ECO:0000256" key="3">
    <source>
        <dbReference type="ARBA" id="ARBA00023027"/>
    </source>
</evidence>
<evidence type="ECO:0000259" key="6">
    <source>
        <dbReference type="PROSITE" id="PS50305"/>
    </source>
</evidence>
<dbReference type="InterPro" id="IPR026590">
    <property type="entry name" value="Ssirtuin_cat_dom"/>
</dbReference>
<dbReference type="Gene3D" id="3.30.1600.10">
    <property type="entry name" value="SIR2/SIRT2 'Small Domain"/>
    <property type="match status" value="1"/>
</dbReference>
<evidence type="ECO:0000313" key="8">
    <source>
        <dbReference type="Proteomes" id="UP000321548"/>
    </source>
</evidence>
<dbReference type="InterPro" id="IPR050134">
    <property type="entry name" value="NAD-dep_sirtuin_deacylases"/>
</dbReference>
<feature type="binding site" evidence="4">
    <location>
        <position position="161"/>
    </location>
    <ligand>
        <name>Zn(2+)</name>
        <dbReference type="ChEBI" id="CHEBI:29105"/>
    </ligand>
</feature>
<feature type="domain" description="Deacetylase sirtuin-type" evidence="6">
    <location>
        <begin position="1"/>
        <end position="252"/>
    </location>
</feature>
<dbReference type="GO" id="GO:0070403">
    <property type="term" value="F:NAD+ binding"/>
    <property type="evidence" value="ECO:0007669"/>
    <property type="project" value="InterPro"/>
</dbReference>
<dbReference type="PROSITE" id="PS50305">
    <property type="entry name" value="SIRTUIN"/>
    <property type="match status" value="1"/>
</dbReference>
<feature type="binding site" evidence="4">
    <location>
        <position position="158"/>
    </location>
    <ligand>
        <name>Zn(2+)</name>
        <dbReference type="ChEBI" id="CHEBI:29105"/>
    </ligand>
</feature>
<dbReference type="InterPro" id="IPR029035">
    <property type="entry name" value="DHS-like_NAD/FAD-binding_dom"/>
</dbReference>
<feature type="domain" description="PH" evidence="5">
    <location>
        <begin position="1"/>
        <end position="22"/>
    </location>
</feature>
<dbReference type="GO" id="GO:0017136">
    <property type="term" value="F:histone deacetylase activity, NAD-dependent"/>
    <property type="evidence" value="ECO:0007669"/>
    <property type="project" value="TreeGrafter"/>
</dbReference>
<dbReference type="PANTHER" id="PTHR11085">
    <property type="entry name" value="NAD-DEPENDENT PROTEIN DEACYLASE SIRTUIN-5, MITOCHONDRIAL-RELATED"/>
    <property type="match status" value="1"/>
</dbReference>
<evidence type="ECO:0000256" key="4">
    <source>
        <dbReference type="PROSITE-ProRule" id="PRU00236"/>
    </source>
</evidence>
<name>A0A5C8NUC6_9BURK</name>
<keyword evidence="4" id="KW-0862">Zinc</keyword>
<dbReference type="InterPro" id="IPR001849">
    <property type="entry name" value="PH_domain"/>
</dbReference>
<comment type="caution">
    <text evidence="7">The sequence shown here is derived from an EMBL/GenBank/DDBJ whole genome shotgun (WGS) entry which is preliminary data.</text>
</comment>
<proteinExistence type="predicted"/>
<feature type="binding site" evidence="4">
    <location>
        <position position="133"/>
    </location>
    <ligand>
        <name>Zn(2+)</name>
        <dbReference type="ChEBI" id="CHEBI:29105"/>
    </ligand>
</feature>
<dbReference type="GO" id="GO:0046872">
    <property type="term" value="F:metal ion binding"/>
    <property type="evidence" value="ECO:0007669"/>
    <property type="project" value="UniProtKB-KW"/>
</dbReference>
<keyword evidence="2" id="KW-0808">Transferase</keyword>
<gene>
    <name evidence="7" type="ORF">FHP08_13635</name>
</gene>
<organism evidence="7 8">
    <name type="scientific">Zeimonas arvi</name>
    <dbReference type="NCBI Taxonomy" id="2498847"/>
    <lineage>
        <taxon>Bacteria</taxon>
        <taxon>Pseudomonadati</taxon>
        <taxon>Pseudomonadota</taxon>
        <taxon>Betaproteobacteria</taxon>
        <taxon>Burkholderiales</taxon>
        <taxon>Burkholderiaceae</taxon>
        <taxon>Zeimonas</taxon>
    </lineage>
</organism>
<dbReference type="OrthoDB" id="9800582at2"/>
<dbReference type="RefSeq" id="WP_147705022.1">
    <property type="nucleotide sequence ID" value="NZ_VDUY01000005.1"/>
</dbReference>
<keyword evidence="4" id="KW-0479">Metal-binding</keyword>
<dbReference type="PROSITE" id="PS50003">
    <property type="entry name" value="PH_DOMAIN"/>
    <property type="match status" value="1"/>
</dbReference>
<keyword evidence="8" id="KW-1185">Reference proteome</keyword>
<dbReference type="CDD" id="cd01407">
    <property type="entry name" value="SIR2-fam"/>
    <property type="match status" value="1"/>
</dbReference>
<dbReference type="InterPro" id="IPR003000">
    <property type="entry name" value="Sirtuin"/>
</dbReference>
<dbReference type="Gene3D" id="3.40.50.1220">
    <property type="entry name" value="TPP-binding domain"/>
    <property type="match status" value="1"/>
</dbReference>
<accession>A0A5C8NUC6</accession>
<evidence type="ECO:0000256" key="2">
    <source>
        <dbReference type="ARBA" id="ARBA00022679"/>
    </source>
</evidence>
<dbReference type="SUPFAM" id="SSF52467">
    <property type="entry name" value="DHS-like NAD/FAD-binding domain"/>
    <property type="match status" value="1"/>
</dbReference>
<dbReference type="Pfam" id="PF02146">
    <property type="entry name" value="SIR2"/>
    <property type="match status" value="1"/>
</dbReference>
<evidence type="ECO:0000256" key="1">
    <source>
        <dbReference type="ARBA" id="ARBA00012928"/>
    </source>
</evidence>
<dbReference type="EMBL" id="VDUY01000005">
    <property type="protein sequence ID" value="TXL64773.1"/>
    <property type="molecule type" value="Genomic_DNA"/>
</dbReference>
<dbReference type="PANTHER" id="PTHR11085:SF4">
    <property type="entry name" value="NAD-DEPENDENT PROTEIN DEACYLASE"/>
    <property type="match status" value="1"/>
</dbReference>
<feature type="binding site" evidence="4">
    <location>
        <position position="136"/>
    </location>
    <ligand>
        <name>Zn(2+)</name>
        <dbReference type="ChEBI" id="CHEBI:29105"/>
    </ligand>
</feature>
<protein>
    <recommendedName>
        <fullName evidence="1">protein acetyllysine N-acetyltransferase</fullName>
        <ecNumber evidence="1">2.3.1.286</ecNumber>
    </recommendedName>
</protein>
<keyword evidence="3" id="KW-0520">NAD</keyword>
<dbReference type="EC" id="2.3.1.286" evidence="1"/>
<feature type="active site" description="Proton acceptor" evidence="4">
    <location>
        <position position="125"/>
    </location>
</feature>